<keyword evidence="3" id="KW-1185">Reference proteome</keyword>
<dbReference type="Proteomes" id="UP000481861">
    <property type="component" value="Unassembled WGS sequence"/>
</dbReference>
<dbReference type="EMBL" id="JAADJZ010000006">
    <property type="protein sequence ID" value="KAF2874490.1"/>
    <property type="molecule type" value="Genomic_DNA"/>
</dbReference>
<evidence type="ECO:0000313" key="2">
    <source>
        <dbReference type="EMBL" id="KAF2874490.1"/>
    </source>
</evidence>
<sequence length="163" mass="17326">MAALSPVTPTIRRTASPCSINVAPVKIKSTTLSISTLATHHDAMLAPCVWKHDFALATHASLTTTSPARLRKQDTHTMASVSAGGAGPSAGSVQTMQVNWGLRHGLATYPDSDDLAGMPGPNPTGTHSSYRLTAYSYLTCPISDQNACTQLGLTCRRHYQYGR</sequence>
<gene>
    <name evidence="2" type="ORF">BDV95DRAFT_592560</name>
</gene>
<feature type="region of interest" description="Disordered" evidence="1">
    <location>
        <begin position="67"/>
        <end position="90"/>
    </location>
</feature>
<feature type="compositionally biased region" description="Low complexity" evidence="1">
    <location>
        <begin position="79"/>
        <end position="90"/>
    </location>
</feature>
<accession>A0A7C8IHQ6</accession>
<protein>
    <submittedName>
        <fullName evidence="2">Uncharacterized protein</fullName>
    </submittedName>
</protein>
<proteinExistence type="predicted"/>
<dbReference type="AlphaFoldDB" id="A0A7C8IHQ6"/>
<comment type="caution">
    <text evidence="2">The sequence shown here is derived from an EMBL/GenBank/DDBJ whole genome shotgun (WGS) entry which is preliminary data.</text>
</comment>
<name>A0A7C8IHQ6_9PLEO</name>
<reference evidence="2 3" key="1">
    <citation type="submission" date="2020-01" db="EMBL/GenBank/DDBJ databases">
        <authorList>
            <consortium name="DOE Joint Genome Institute"/>
            <person name="Haridas S."/>
            <person name="Albert R."/>
            <person name="Binder M."/>
            <person name="Bloem J."/>
            <person name="Labutti K."/>
            <person name="Salamov A."/>
            <person name="Andreopoulos B."/>
            <person name="Baker S.E."/>
            <person name="Barry K."/>
            <person name="Bills G."/>
            <person name="Bluhm B.H."/>
            <person name="Cannon C."/>
            <person name="Castanera R."/>
            <person name="Culley D.E."/>
            <person name="Daum C."/>
            <person name="Ezra D."/>
            <person name="Gonzalez J.B."/>
            <person name="Henrissat B."/>
            <person name="Kuo A."/>
            <person name="Liang C."/>
            <person name="Lipzen A."/>
            <person name="Lutzoni F."/>
            <person name="Magnuson J."/>
            <person name="Mondo S."/>
            <person name="Nolan M."/>
            <person name="Ohm R."/>
            <person name="Pangilinan J."/>
            <person name="Park H.-J.H."/>
            <person name="Ramirez L."/>
            <person name="Alfaro M."/>
            <person name="Sun H."/>
            <person name="Tritt A."/>
            <person name="Yoshinaga Y."/>
            <person name="Zwiers L.-H.L."/>
            <person name="Turgeon B.G."/>
            <person name="Goodwin S.B."/>
            <person name="Spatafora J.W."/>
            <person name="Crous P.W."/>
            <person name="Grigoriev I.V."/>
        </authorList>
    </citation>
    <scope>NUCLEOTIDE SEQUENCE [LARGE SCALE GENOMIC DNA]</scope>
    <source>
        <strain evidence="2 3">CBS 611.86</strain>
    </source>
</reference>
<evidence type="ECO:0000313" key="3">
    <source>
        <dbReference type="Proteomes" id="UP000481861"/>
    </source>
</evidence>
<organism evidence="2 3">
    <name type="scientific">Massariosphaeria phaeospora</name>
    <dbReference type="NCBI Taxonomy" id="100035"/>
    <lineage>
        <taxon>Eukaryota</taxon>
        <taxon>Fungi</taxon>
        <taxon>Dikarya</taxon>
        <taxon>Ascomycota</taxon>
        <taxon>Pezizomycotina</taxon>
        <taxon>Dothideomycetes</taxon>
        <taxon>Pleosporomycetidae</taxon>
        <taxon>Pleosporales</taxon>
        <taxon>Pleosporales incertae sedis</taxon>
        <taxon>Massariosphaeria</taxon>
    </lineage>
</organism>
<evidence type="ECO:0000256" key="1">
    <source>
        <dbReference type="SAM" id="MobiDB-lite"/>
    </source>
</evidence>